<feature type="transmembrane region" description="Helical" evidence="7">
    <location>
        <begin position="425"/>
        <end position="442"/>
    </location>
</feature>
<comment type="subcellular location">
    <subcellularLocation>
        <location evidence="1">Cell membrane</location>
        <topology evidence="1">Multi-pass membrane protein</topology>
    </subcellularLocation>
</comment>
<dbReference type="InterPro" id="IPR006726">
    <property type="entry name" value="PHBA_efflux_AaeB/fusaric-R"/>
</dbReference>
<dbReference type="AlphaFoldDB" id="A0A2V1K2C6"/>
<sequence>MPHVIWEILKKELAPFDGRLATAWRVAAICMLASSIFMIYQLPLVAIGCYLILFVMKPNTGESMLMGLGICVLVSIVVGIMFILMRWTIDSPMMHMVVLALSSFLFLYLGAASPLGPVGNIIALVMGFIMSLLGMVPLGEVATRALLYAWLMALVPMATLVAFCAAFGRSPLRLVRTEIAERLCIVAAVLQAGADTDPPVPTSGAQDEAARPRLLERIREGNESIGKAMLFVQLFHLSSGQEIRLLADAIKSTYALMVAAAALPSDAAAEAWRLSQSERCRMLAAAVQAGDVRTLAAQQVEDTAAATDPAGALAGMLAAFPVMPGAEQHKVKEPSAGFFFADALTNPEYTRFALKTTFGAIFCYLVYTALQWQDIHTAMITCYIVALGSTGETVHKLTLRIIGCLIGALMGVLSILLLMPQMTSIGELMLLVFVGILCAAWVSSGSERIAYAGVQVGLAFLLTVLQGFGPKVELSVAMDRTIGILLGNVVMYVLFTRVWPVSAARLAERKLAAVIEATALRCSDVDNGPWRLRAYADSALAQIAAAREQLVMSHFEPASVHPGRERLQRLHAVADDLEQTYVAQAFPARQPQTASAASREDAMAKLAGFRQTLTMSPA</sequence>
<keyword evidence="9" id="KW-1185">Reference proteome</keyword>
<dbReference type="PANTHER" id="PTHR30509:SF9">
    <property type="entry name" value="MULTIDRUG RESISTANCE PROTEIN MDTO"/>
    <property type="match status" value="1"/>
</dbReference>
<evidence type="ECO:0000313" key="9">
    <source>
        <dbReference type="Proteomes" id="UP000245212"/>
    </source>
</evidence>
<feature type="transmembrane region" description="Helical" evidence="7">
    <location>
        <begin position="397"/>
        <end position="419"/>
    </location>
</feature>
<organism evidence="8 9">
    <name type="scientific">Corticimicrobacter populi</name>
    <dbReference type="NCBI Taxonomy" id="2175229"/>
    <lineage>
        <taxon>Bacteria</taxon>
        <taxon>Pseudomonadati</taxon>
        <taxon>Pseudomonadota</taxon>
        <taxon>Betaproteobacteria</taxon>
        <taxon>Burkholderiales</taxon>
        <taxon>Alcaligenaceae</taxon>
        <taxon>Corticimicrobacter</taxon>
    </lineage>
</organism>
<evidence type="ECO:0000313" key="8">
    <source>
        <dbReference type="EMBL" id="PWF23293.1"/>
    </source>
</evidence>
<evidence type="ECO:0000256" key="1">
    <source>
        <dbReference type="ARBA" id="ARBA00004651"/>
    </source>
</evidence>
<evidence type="ECO:0000256" key="2">
    <source>
        <dbReference type="ARBA" id="ARBA00022448"/>
    </source>
</evidence>
<evidence type="ECO:0000256" key="4">
    <source>
        <dbReference type="ARBA" id="ARBA00022692"/>
    </source>
</evidence>
<evidence type="ECO:0000256" key="3">
    <source>
        <dbReference type="ARBA" id="ARBA00022475"/>
    </source>
</evidence>
<keyword evidence="4 7" id="KW-0812">Transmembrane</keyword>
<dbReference type="PANTHER" id="PTHR30509">
    <property type="entry name" value="P-HYDROXYBENZOIC ACID EFFLUX PUMP SUBUNIT-RELATED"/>
    <property type="match status" value="1"/>
</dbReference>
<keyword evidence="2" id="KW-0813">Transport</keyword>
<feature type="transmembrane region" description="Helical" evidence="7">
    <location>
        <begin position="145"/>
        <end position="167"/>
    </location>
</feature>
<evidence type="ECO:0000256" key="6">
    <source>
        <dbReference type="ARBA" id="ARBA00023136"/>
    </source>
</evidence>
<dbReference type="GO" id="GO:0022857">
    <property type="term" value="F:transmembrane transporter activity"/>
    <property type="evidence" value="ECO:0007669"/>
    <property type="project" value="InterPro"/>
</dbReference>
<protein>
    <submittedName>
        <fullName evidence="8">FUSC family protein</fullName>
    </submittedName>
</protein>
<evidence type="ECO:0000256" key="7">
    <source>
        <dbReference type="SAM" id="Phobius"/>
    </source>
</evidence>
<dbReference type="Pfam" id="PF04632">
    <property type="entry name" value="FUSC"/>
    <property type="match status" value="1"/>
</dbReference>
<name>A0A2V1K2C6_9BURK</name>
<keyword evidence="5 7" id="KW-1133">Transmembrane helix</keyword>
<feature type="transmembrane region" description="Helical" evidence="7">
    <location>
        <begin position="481"/>
        <end position="500"/>
    </location>
</feature>
<keyword evidence="6 7" id="KW-0472">Membrane</keyword>
<feature type="transmembrane region" description="Helical" evidence="7">
    <location>
        <begin position="449"/>
        <end position="469"/>
    </location>
</feature>
<gene>
    <name evidence="8" type="ORF">DD235_09950</name>
</gene>
<evidence type="ECO:0000256" key="5">
    <source>
        <dbReference type="ARBA" id="ARBA00022989"/>
    </source>
</evidence>
<feature type="transmembrane region" description="Helical" evidence="7">
    <location>
        <begin position="65"/>
        <end position="87"/>
    </location>
</feature>
<reference evidence="9" key="1">
    <citation type="submission" date="2018-05" db="EMBL/GenBank/DDBJ databases">
        <authorList>
            <person name="Li Y."/>
        </authorList>
    </citation>
    <scope>NUCLEOTIDE SEQUENCE [LARGE SCALE GENOMIC DNA]</scope>
    <source>
        <strain evidence="9">3d-2-2</strain>
    </source>
</reference>
<dbReference type="RefSeq" id="WP_109061908.1">
    <property type="nucleotide sequence ID" value="NZ_QETA01000003.1"/>
</dbReference>
<dbReference type="GO" id="GO:0005886">
    <property type="term" value="C:plasma membrane"/>
    <property type="evidence" value="ECO:0007669"/>
    <property type="project" value="UniProtKB-SubCell"/>
</dbReference>
<dbReference type="EMBL" id="QETA01000003">
    <property type="protein sequence ID" value="PWF23293.1"/>
    <property type="molecule type" value="Genomic_DNA"/>
</dbReference>
<keyword evidence="3" id="KW-1003">Cell membrane</keyword>
<proteinExistence type="predicted"/>
<comment type="caution">
    <text evidence="8">The sequence shown here is derived from an EMBL/GenBank/DDBJ whole genome shotgun (WGS) entry which is preliminary data.</text>
</comment>
<dbReference type="Proteomes" id="UP000245212">
    <property type="component" value="Unassembled WGS sequence"/>
</dbReference>
<accession>A0A2V1K2C6</accession>
<feature type="transmembrane region" description="Helical" evidence="7">
    <location>
        <begin position="26"/>
        <end position="53"/>
    </location>
</feature>